<sequence>MSSEQCLVLQQKEVKSGSDEREQGEIISKDQGGMVTTKGAGLNPNAKVWQEISAPQIQVPDEGIEGPYLLQMTPNSADVTEGYSEVPPTGAKGYGTGYLDPSSDSSAPAPTEGVVNGMDPPELGYPLYDPVTGSAVEEKQPLSEVSMRESLKKQLEFCFSRENLSKDLYLMSQMDSDQFVPIWTIASMEGVKVLTTDMDLILEVLRASPMVQVDESGKRVRPNHKRCIIILREVPETTPVEEVETLFKNENCPEVLSVEFAANNNWYITFRSDTDAQQAHRYLREEVKTFQGKPIMARIKAINTFFAKNGYRSALDSSVYSQQGQSQSQYTSTHLYMQPVFSPQQQYPLYPLVPPTWNTSPAPYFETPLAPFPNSGFVNGFSTPGNYKTGTSPLGLGRSPFNSNRVPLYSRKNVINAFRNHVKSQPQPCDETLPPSVTPVPPLVDGLSGPSSPQPPRMTGAPLVSTPEPGPALTSYCLRDDLPLASEGMSNGDLGIAGRGRRGSYRGMRRRREDERLMRPIPLSEVKVPQPKFDLATSNFPPLPGCAVSMQGEEPVLETRMSDVVRGVKVVTSDKSTVPSHVQPEVNKEAVAPPVSTQEETVSVPSPVMPALKLPTPLVVEPPVPSVAHPVEKPEPHVQREAAPTPTPPSSLPTPSQPAAATKPTPIPTSSQSISTTTPVPASPTTAPEPRKLSYAEMCKRPATQLPAPSTSPNPPITSASQPLQELRVNKADEPAASSSSNGDRPEKPEGSGEGRPLRDPLGSYRGGNGPARSGGMGLKYRDQQRGASMRRRISPHGWARRSGKEQNIPPRSPK</sequence>
<dbReference type="InterPro" id="IPR058699">
    <property type="entry name" value="RRM_LARP4/4B"/>
</dbReference>
<dbReference type="InterPro" id="IPR036388">
    <property type="entry name" value="WH-like_DNA-bd_sf"/>
</dbReference>
<reference evidence="6" key="1">
    <citation type="submission" date="2025-08" db="UniProtKB">
        <authorList>
            <consortium name="Ensembl"/>
        </authorList>
    </citation>
    <scope>IDENTIFICATION</scope>
</reference>
<feature type="compositionally biased region" description="Pro residues" evidence="4">
    <location>
        <begin position="645"/>
        <end position="656"/>
    </location>
</feature>
<dbReference type="GO" id="GO:0045727">
    <property type="term" value="P:positive regulation of translation"/>
    <property type="evidence" value="ECO:0007669"/>
    <property type="project" value="TreeGrafter"/>
</dbReference>
<proteinExistence type="predicted"/>
<dbReference type="InterPro" id="IPR036390">
    <property type="entry name" value="WH_DNA-bd_sf"/>
</dbReference>
<dbReference type="Proteomes" id="UP000472277">
    <property type="component" value="Chromosome 14"/>
</dbReference>
<dbReference type="OrthoDB" id="10046764at2759"/>
<feature type="region of interest" description="Disordered" evidence="4">
    <location>
        <begin position="1"/>
        <end position="39"/>
    </location>
</feature>
<dbReference type="Gene3D" id="1.10.10.10">
    <property type="entry name" value="Winged helix-like DNA-binding domain superfamily/Winged helix DNA-binding domain"/>
    <property type="match status" value="1"/>
</dbReference>
<feature type="compositionally biased region" description="Low complexity" evidence="4">
    <location>
        <begin position="657"/>
        <end position="688"/>
    </location>
</feature>
<feature type="region of interest" description="Disordered" evidence="4">
    <location>
        <begin position="575"/>
        <end position="604"/>
    </location>
</feature>
<dbReference type="InterPro" id="IPR045180">
    <property type="entry name" value="La_dom_prot"/>
</dbReference>
<dbReference type="PANTHER" id="PTHR22792">
    <property type="entry name" value="LUPUS LA PROTEIN-RELATED"/>
    <property type="match status" value="1"/>
</dbReference>
<feature type="compositionally biased region" description="Basic and acidic residues" evidence="4">
    <location>
        <begin position="630"/>
        <end position="640"/>
    </location>
</feature>
<dbReference type="AlphaFoldDB" id="A0A674CJU2"/>
<dbReference type="GeneID" id="115207901"/>
<feature type="compositionally biased region" description="Gly residues" evidence="4">
    <location>
        <begin position="765"/>
        <end position="778"/>
    </location>
</feature>
<dbReference type="Ensembl" id="ENSSTUT00000089364.1">
    <property type="protein sequence ID" value="ENSSTUP00000084040.1"/>
    <property type="gene ID" value="ENSSTUG00000036881.1"/>
</dbReference>
<evidence type="ECO:0000259" key="5">
    <source>
        <dbReference type="PROSITE" id="PS50961"/>
    </source>
</evidence>
<dbReference type="InterPro" id="IPR006630">
    <property type="entry name" value="La_HTH"/>
</dbReference>
<feature type="compositionally biased region" description="Polar residues" evidence="4">
    <location>
        <begin position="595"/>
        <end position="604"/>
    </location>
</feature>
<dbReference type="PROSITE" id="PS50961">
    <property type="entry name" value="HTH_LA"/>
    <property type="match status" value="1"/>
</dbReference>
<feature type="compositionally biased region" description="Basic and acidic residues" evidence="4">
    <location>
        <begin position="12"/>
        <end position="28"/>
    </location>
</feature>
<dbReference type="SUPFAM" id="SSF46785">
    <property type="entry name" value="Winged helix' DNA-binding domain"/>
    <property type="match status" value="1"/>
</dbReference>
<accession>A0A674CJU2</accession>
<dbReference type="InParanoid" id="A0A674CJU2"/>
<dbReference type="GO" id="GO:0010494">
    <property type="term" value="C:cytoplasmic stress granule"/>
    <property type="evidence" value="ECO:0007669"/>
    <property type="project" value="TreeGrafter"/>
</dbReference>
<feature type="compositionally biased region" description="Basic residues" evidence="4">
    <location>
        <begin position="789"/>
        <end position="802"/>
    </location>
</feature>
<dbReference type="GeneTree" id="ENSGT00940000154409"/>
<dbReference type="RefSeq" id="XP_029631306.1">
    <property type="nucleotide sequence ID" value="XM_029775446.1"/>
</dbReference>
<dbReference type="Pfam" id="PF26088">
    <property type="entry name" value="RRM_LARP4"/>
    <property type="match status" value="1"/>
</dbReference>
<dbReference type="KEGG" id="stru:115207901"/>
<dbReference type="OMA" id="HERCIVI"/>
<feature type="region of interest" description="Disordered" evidence="4">
    <location>
        <begin position="444"/>
        <end position="465"/>
    </location>
</feature>
<gene>
    <name evidence="6" type="primary">LOC115207901</name>
</gene>
<organism evidence="6 7">
    <name type="scientific">Salmo trutta</name>
    <name type="common">Brown trout</name>
    <dbReference type="NCBI Taxonomy" id="8032"/>
    <lineage>
        <taxon>Eukaryota</taxon>
        <taxon>Metazoa</taxon>
        <taxon>Chordata</taxon>
        <taxon>Craniata</taxon>
        <taxon>Vertebrata</taxon>
        <taxon>Euteleostomi</taxon>
        <taxon>Actinopterygii</taxon>
        <taxon>Neopterygii</taxon>
        <taxon>Teleostei</taxon>
        <taxon>Protacanthopterygii</taxon>
        <taxon>Salmoniformes</taxon>
        <taxon>Salmonidae</taxon>
        <taxon>Salmoninae</taxon>
        <taxon>Salmo</taxon>
    </lineage>
</organism>
<evidence type="ECO:0000313" key="7">
    <source>
        <dbReference type="Proteomes" id="UP000472277"/>
    </source>
</evidence>
<dbReference type="SMART" id="SM00715">
    <property type="entry name" value="LA"/>
    <property type="match status" value="1"/>
</dbReference>
<evidence type="ECO:0000256" key="4">
    <source>
        <dbReference type="SAM" id="MobiDB-lite"/>
    </source>
</evidence>
<keyword evidence="1" id="KW-0597">Phosphoprotein</keyword>
<evidence type="ECO:0000256" key="1">
    <source>
        <dbReference type="ARBA" id="ARBA00022553"/>
    </source>
</evidence>
<feature type="compositionally biased region" description="Basic and acidic residues" evidence="4">
    <location>
        <begin position="689"/>
        <end position="700"/>
    </location>
</feature>
<evidence type="ECO:0000256" key="3">
    <source>
        <dbReference type="PROSITE-ProRule" id="PRU00332"/>
    </source>
</evidence>
<protein>
    <submittedName>
        <fullName evidence="6">La-related protein 4-like</fullName>
    </submittedName>
</protein>
<feature type="region of interest" description="Disordered" evidence="4">
    <location>
        <begin position="625"/>
        <end position="815"/>
    </location>
</feature>
<name>A0A674CJU2_SALTR</name>
<dbReference type="GO" id="GO:0003730">
    <property type="term" value="F:mRNA 3'-UTR binding"/>
    <property type="evidence" value="ECO:0007669"/>
    <property type="project" value="TreeGrafter"/>
</dbReference>
<evidence type="ECO:0000256" key="2">
    <source>
        <dbReference type="ARBA" id="ARBA00022884"/>
    </source>
</evidence>
<keyword evidence="2 3" id="KW-0694">RNA-binding</keyword>
<dbReference type="GO" id="GO:0005829">
    <property type="term" value="C:cytosol"/>
    <property type="evidence" value="ECO:0007669"/>
    <property type="project" value="TreeGrafter"/>
</dbReference>
<evidence type="ECO:0000313" key="6">
    <source>
        <dbReference type="Ensembl" id="ENSSTUP00000084040.1"/>
    </source>
</evidence>
<dbReference type="Pfam" id="PF05383">
    <property type="entry name" value="La"/>
    <property type="match status" value="1"/>
</dbReference>
<keyword evidence="7" id="KW-1185">Reference proteome</keyword>
<reference evidence="6" key="2">
    <citation type="submission" date="2025-09" db="UniProtKB">
        <authorList>
            <consortium name="Ensembl"/>
        </authorList>
    </citation>
    <scope>IDENTIFICATION</scope>
</reference>
<dbReference type="CDD" id="cd08035">
    <property type="entry name" value="LARP_4"/>
    <property type="match status" value="1"/>
</dbReference>
<feature type="compositionally biased region" description="Basic and acidic residues" evidence="4">
    <location>
        <begin position="744"/>
        <end position="759"/>
    </location>
</feature>
<feature type="domain" description="HTH La-type RNA-binding" evidence="5">
    <location>
        <begin position="141"/>
        <end position="230"/>
    </location>
</feature>
<dbReference type="PANTHER" id="PTHR22792:SF48">
    <property type="entry name" value="LA-RELATED PROTEIN 4"/>
    <property type="match status" value="1"/>
</dbReference>